<keyword evidence="2" id="KW-1185">Reference proteome</keyword>
<organism evidence="1 2">
    <name type="scientific">Ridgeia piscesae</name>
    <name type="common">Tubeworm</name>
    <dbReference type="NCBI Taxonomy" id="27915"/>
    <lineage>
        <taxon>Eukaryota</taxon>
        <taxon>Metazoa</taxon>
        <taxon>Spiralia</taxon>
        <taxon>Lophotrochozoa</taxon>
        <taxon>Annelida</taxon>
        <taxon>Polychaeta</taxon>
        <taxon>Sedentaria</taxon>
        <taxon>Canalipalpata</taxon>
        <taxon>Sabellida</taxon>
        <taxon>Siboglinidae</taxon>
        <taxon>Ridgeia</taxon>
    </lineage>
</organism>
<reference evidence="1" key="1">
    <citation type="journal article" date="2023" name="Mol. Biol. Evol.">
        <title>Third-Generation Sequencing Reveals the Adaptive Role of the Epigenome in Three Deep-Sea Polychaetes.</title>
        <authorList>
            <person name="Perez M."/>
            <person name="Aroh O."/>
            <person name="Sun Y."/>
            <person name="Lan Y."/>
            <person name="Juniper S.K."/>
            <person name="Young C.R."/>
            <person name="Angers B."/>
            <person name="Qian P.Y."/>
        </authorList>
    </citation>
    <scope>NUCLEOTIDE SEQUENCE</scope>
    <source>
        <strain evidence="1">R07B-5</strain>
    </source>
</reference>
<evidence type="ECO:0000313" key="2">
    <source>
        <dbReference type="Proteomes" id="UP001209878"/>
    </source>
</evidence>
<dbReference type="PANTHER" id="PTHR28360">
    <property type="entry name" value="DYNACTIN SUBUNIT 3"/>
    <property type="match status" value="1"/>
</dbReference>
<sequence>MAATGLDLVEKRLENIEKRVFGLADKDNVYPKVIDTLAGVNQKLNAAVKGRPKIENVMRKVDVLNKLVDSEYEDEITQSVDTKMELILTEEGRLRQEATELELVKELSHLLSSEHVRAVPSMENQLQSLCKLHITQQDKTAELSDGLEGVFSHYNSAIALLSKQFVLWDKLVTELEMAAQPKKGLD</sequence>
<accession>A0AAD9K176</accession>
<dbReference type="GO" id="GO:0061640">
    <property type="term" value="P:cytoskeleton-dependent cytokinesis"/>
    <property type="evidence" value="ECO:0007669"/>
    <property type="project" value="InterPro"/>
</dbReference>
<evidence type="ECO:0008006" key="3">
    <source>
        <dbReference type="Google" id="ProtNLM"/>
    </source>
</evidence>
<dbReference type="EMBL" id="JAODUO010001489">
    <property type="protein sequence ID" value="KAK2162991.1"/>
    <property type="molecule type" value="Genomic_DNA"/>
</dbReference>
<dbReference type="InterPro" id="IPR009991">
    <property type="entry name" value="DCTN3"/>
</dbReference>
<protein>
    <recommendedName>
        <fullName evidence="3">Dynactin subunit 3</fullName>
    </recommendedName>
</protein>
<name>A0AAD9K176_RIDPI</name>
<dbReference type="GO" id="GO:0005869">
    <property type="term" value="C:dynactin complex"/>
    <property type="evidence" value="ECO:0007669"/>
    <property type="project" value="InterPro"/>
</dbReference>
<dbReference type="Proteomes" id="UP001209878">
    <property type="component" value="Unassembled WGS sequence"/>
</dbReference>
<dbReference type="AlphaFoldDB" id="A0AAD9K176"/>
<comment type="caution">
    <text evidence="1">The sequence shown here is derived from an EMBL/GenBank/DDBJ whole genome shotgun (WGS) entry which is preliminary data.</text>
</comment>
<proteinExistence type="predicted"/>
<gene>
    <name evidence="1" type="ORF">NP493_1492g00005</name>
</gene>
<dbReference type="PANTHER" id="PTHR28360:SF1">
    <property type="entry name" value="DYNACTIN SUBUNIT 3"/>
    <property type="match status" value="1"/>
</dbReference>
<dbReference type="Pfam" id="PF07426">
    <property type="entry name" value="Dynactin_p22"/>
    <property type="match status" value="1"/>
</dbReference>
<evidence type="ECO:0000313" key="1">
    <source>
        <dbReference type="EMBL" id="KAK2162991.1"/>
    </source>
</evidence>